<evidence type="ECO:0000313" key="1">
    <source>
        <dbReference type="EMBL" id="PUZ43165.1"/>
    </source>
</evidence>
<sequence length="77" mass="7736">MGVRQYGDERAAAFMRCCRALPGAGTGGRQRCAAGEETGGGLHAVLPRIAGHGRAGIVAARPGKERTAARATSTGTG</sequence>
<gene>
    <name evidence="1" type="ORF">GQ55_9G640600</name>
</gene>
<accession>A0A2T7CIJ3</accession>
<dbReference type="Proteomes" id="UP000244336">
    <property type="component" value="Chromosome 9"/>
</dbReference>
<organism evidence="1 2">
    <name type="scientific">Panicum hallii var. hallii</name>
    <dbReference type="NCBI Taxonomy" id="1504633"/>
    <lineage>
        <taxon>Eukaryota</taxon>
        <taxon>Viridiplantae</taxon>
        <taxon>Streptophyta</taxon>
        <taxon>Embryophyta</taxon>
        <taxon>Tracheophyta</taxon>
        <taxon>Spermatophyta</taxon>
        <taxon>Magnoliopsida</taxon>
        <taxon>Liliopsida</taxon>
        <taxon>Poales</taxon>
        <taxon>Poaceae</taxon>
        <taxon>PACMAD clade</taxon>
        <taxon>Panicoideae</taxon>
        <taxon>Panicodae</taxon>
        <taxon>Paniceae</taxon>
        <taxon>Panicinae</taxon>
        <taxon>Panicum</taxon>
        <taxon>Panicum sect. Panicum</taxon>
    </lineage>
</organism>
<name>A0A2T7CIJ3_9POAL</name>
<protein>
    <submittedName>
        <fullName evidence="1">Uncharacterized protein</fullName>
    </submittedName>
</protein>
<dbReference type="Gramene" id="PUZ43165">
    <property type="protein sequence ID" value="PUZ43165"/>
    <property type="gene ID" value="GQ55_9G640600"/>
</dbReference>
<proteinExistence type="predicted"/>
<dbReference type="EMBL" id="CM009757">
    <property type="protein sequence ID" value="PUZ43165.1"/>
    <property type="molecule type" value="Genomic_DNA"/>
</dbReference>
<keyword evidence="2" id="KW-1185">Reference proteome</keyword>
<evidence type="ECO:0000313" key="2">
    <source>
        <dbReference type="Proteomes" id="UP000244336"/>
    </source>
</evidence>
<dbReference type="AlphaFoldDB" id="A0A2T7CIJ3"/>
<reference evidence="1 2" key="1">
    <citation type="submission" date="2018-04" db="EMBL/GenBank/DDBJ databases">
        <title>WGS assembly of Panicum hallii var. hallii HAL2.</title>
        <authorList>
            <person name="Lovell J."/>
            <person name="Jenkins J."/>
            <person name="Lowry D."/>
            <person name="Mamidi S."/>
            <person name="Sreedasyam A."/>
            <person name="Weng X."/>
            <person name="Barry K."/>
            <person name="Bonette J."/>
            <person name="Campitelli B."/>
            <person name="Daum C."/>
            <person name="Gordon S."/>
            <person name="Gould B."/>
            <person name="Lipzen A."/>
            <person name="MacQueen A."/>
            <person name="Palacio-Mejia J."/>
            <person name="Plott C."/>
            <person name="Shakirov E."/>
            <person name="Shu S."/>
            <person name="Yoshinaga Y."/>
            <person name="Zane M."/>
            <person name="Rokhsar D."/>
            <person name="Grimwood J."/>
            <person name="Schmutz J."/>
            <person name="Juenger T."/>
        </authorList>
    </citation>
    <scope>NUCLEOTIDE SEQUENCE [LARGE SCALE GENOMIC DNA]</scope>
    <source>
        <strain evidence="2">cv. HAL2</strain>
    </source>
</reference>